<dbReference type="PROSITE" id="PS51186">
    <property type="entry name" value="GNAT"/>
    <property type="match status" value="1"/>
</dbReference>
<evidence type="ECO:0000256" key="2">
    <source>
        <dbReference type="ARBA" id="ARBA00023315"/>
    </source>
</evidence>
<keyword evidence="5" id="KW-1185">Reference proteome</keyword>
<accession>A0ABZ0BBS7</accession>
<evidence type="ECO:0000313" key="5">
    <source>
        <dbReference type="Proteomes" id="UP001302249"/>
    </source>
</evidence>
<keyword evidence="2" id="KW-0012">Acyltransferase</keyword>
<dbReference type="EMBL" id="CP135076">
    <property type="protein sequence ID" value="WNO54739.1"/>
    <property type="molecule type" value="Genomic_DNA"/>
</dbReference>
<protein>
    <submittedName>
        <fullName evidence="4">GNAT family N-acetyltransferase</fullName>
    </submittedName>
</protein>
<reference evidence="4 5" key="1">
    <citation type="submission" date="2023-09" db="EMBL/GenBank/DDBJ databases">
        <authorList>
            <person name="Rey-Velasco X."/>
        </authorList>
    </citation>
    <scope>NUCLEOTIDE SEQUENCE [LARGE SCALE GENOMIC DNA]</scope>
    <source>
        <strain evidence="4 5">W311</strain>
    </source>
</reference>
<gene>
    <name evidence="4" type="ORF">RPR59_05685</name>
</gene>
<dbReference type="CDD" id="cd04301">
    <property type="entry name" value="NAT_SF"/>
    <property type="match status" value="1"/>
</dbReference>
<dbReference type="PANTHER" id="PTHR43877">
    <property type="entry name" value="AMINOALKYLPHOSPHONATE N-ACETYLTRANSFERASE-RELATED-RELATED"/>
    <property type="match status" value="1"/>
</dbReference>
<proteinExistence type="predicted"/>
<feature type="domain" description="N-acetyltransferase" evidence="3">
    <location>
        <begin position="2"/>
        <end position="169"/>
    </location>
</feature>
<keyword evidence="1" id="KW-0808">Transferase</keyword>
<dbReference type="SUPFAM" id="SSF55729">
    <property type="entry name" value="Acyl-CoA N-acyltransferases (Nat)"/>
    <property type="match status" value="1"/>
</dbReference>
<dbReference type="RefSeq" id="WP_313917566.1">
    <property type="nucleotide sequence ID" value="NZ_CP135076.1"/>
</dbReference>
<dbReference type="Gene3D" id="3.40.630.30">
    <property type="match status" value="1"/>
</dbReference>
<evidence type="ECO:0000313" key="4">
    <source>
        <dbReference type="EMBL" id="WNO54739.1"/>
    </source>
</evidence>
<organism evidence="4 5">
    <name type="scientific">Stakelama saccharophila</name>
    <dbReference type="NCBI Taxonomy" id="3075605"/>
    <lineage>
        <taxon>Bacteria</taxon>
        <taxon>Pseudomonadati</taxon>
        <taxon>Pseudomonadota</taxon>
        <taxon>Alphaproteobacteria</taxon>
        <taxon>Sphingomonadales</taxon>
        <taxon>Sphingomonadaceae</taxon>
        <taxon>Stakelama</taxon>
    </lineage>
</organism>
<dbReference type="InterPro" id="IPR000182">
    <property type="entry name" value="GNAT_dom"/>
</dbReference>
<evidence type="ECO:0000256" key="1">
    <source>
        <dbReference type="ARBA" id="ARBA00022679"/>
    </source>
</evidence>
<sequence>MTAFRDARPADGPELAAMAARSFTETFGTLYPPADLRAFLDRTFGEAGLIAHLGDPAYRVRIAIRDDRIVGFAKIGPVDFPGDWGDATVELCQLYVLGECHGAGIGPALMDWALATARNEGYGRMVLSVYVDNHHARRFYERRGFVEVGRYDFVVGETIDDDRIMALSL</sequence>
<name>A0ABZ0BBS7_9SPHN</name>
<dbReference type="PANTHER" id="PTHR43877:SF2">
    <property type="entry name" value="AMINOALKYLPHOSPHONATE N-ACETYLTRANSFERASE-RELATED"/>
    <property type="match status" value="1"/>
</dbReference>
<dbReference type="InterPro" id="IPR050832">
    <property type="entry name" value="Bact_Acetyltransf"/>
</dbReference>
<dbReference type="Pfam" id="PF00583">
    <property type="entry name" value="Acetyltransf_1"/>
    <property type="match status" value="1"/>
</dbReference>
<evidence type="ECO:0000259" key="3">
    <source>
        <dbReference type="PROSITE" id="PS51186"/>
    </source>
</evidence>
<dbReference type="InterPro" id="IPR016181">
    <property type="entry name" value="Acyl_CoA_acyltransferase"/>
</dbReference>
<dbReference type="Proteomes" id="UP001302249">
    <property type="component" value="Chromosome"/>
</dbReference>